<sequence length="263" mass="28214">MRVSEHLIRTPDGVHVAVRDSGGDGPAALLLHGRGRDSQDWHQVAPLLLNAGLRVVTMDLRGHGGSDPAPWGWDEALADVESVVNHLGLTRPAVIGHSLGGMVATLWARSHADCPLAVNLDGHQDPKGPHDYAGLDPDEALAAHAAVTAFFAELDAEEEPDPALEQYLGTFEGFDLVEVYRAARCPLLVVCAEHDEDEEDDELSPEVVEAFAAHRRGLVRDLAAVSAQNPLVSFTTFPTTHEIHLEAPEDLAKLLLGRIGTTA</sequence>
<organism evidence="2 3">
    <name type="scientific">Streptoalloteichus hindustanus</name>
    <dbReference type="NCBI Taxonomy" id="2017"/>
    <lineage>
        <taxon>Bacteria</taxon>
        <taxon>Bacillati</taxon>
        <taxon>Actinomycetota</taxon>
        <taxon>Actinomycetes</taxon>
        <taxon>Pseudonocardiales</taxon>
        <taxon>Pseudonocardiaceae</taxon>
        <taxon>Streptoalloteichus</taxon>
    </lineage>
</organism>
<evidence type="ECO:0000313" key="3">
    <source>
        <dbReference type="Proteomes" id="UP000184501"/>
    </source>
</evidence>
<dbReference type="InterPro" id="IPR000073">
    <property type="entry name" value="AB_hydrolase_1"/>
</dbReference>
<reference evidence="2 3" key="1">
    <citation type="submission" date="2016-11" db="EMBL/GenBank/DDBJ databases">
        <authorList>
            <person name="Jaros S."/>
            <person name="Januszkiewicz K."/>
            <person name="Wedrychowicz H."/>
        </authorList>
    </citation>
    <scope>NUCLEOTIDE SEQUENCE [LARGE SCALE GENOMIC DNA]</scope>
    <source>
        <strain evidence="2 3">DSM 44523</strain>
    </source>
</reference>
<dbReference type="InterPro" id="IPR050266">
    <property type="entry name" value="AB_hydrolase_sf"/>
</dbReference>
<protein>
    <submittedName>
        <fullName evidence="2">Alpha/beta hydrolase family protein</fullName>
    </submittedName>
</protein>
<dbReference type="STRING" id="2017.SAMN05444320_105166"/>
<evidence type="ECO:0000313" key="2">
    <source>
        <dbReference type="EMBL" id="SHF83471.1"/>
    </source>
</evidence>
<dbReference type="AlphaFoldDB" id="A0A1M5EWJ7"/>
<dbReference type="Proteomes" id="UP000184501">
    <property type="component" value="Unassembled WGS sequence"/>
</dbReference>
<dbReference type="GO" id="GO:0016020">
    <property type="term" value="C:membrane"/>
    <property type="evidence" value="ECO:0007669"/>
    <property type="project" value="TreeGrafter"/>
</dbReference>
<dbReference type="EMBL" id="FQVN01000005">
    <property type="protein sequence ID" value="SHF83471.1"/>
    <property type="molecule type" value="Genomic_DNA"/>
</dbReference>
<keyword evidence="3" id="KW-1185">Reference proteome</keyword>
<dbReference type="PANTHER" id="PTHR43798:SF33">
    <property type="entry name" value="HYDROLASE, PUTATIVE (AFU_ORTHOLOGUE AFUA_2G14860)-RELATED"/>
    <property type="match status" value="1"/>
</dbReference>
<evidence type="ECO:0000259" key="1">
    <source>
        <dbReference type="Pfam" id="PF12697"/>
    </source>
</evidence>
<gene>
    <name evidence="2" type="ORF">SAMN05444320_105166</name>
</gene>
<dbReference type="InterPro" id="IPR029058">
    <property type="entry name" value="AB_hydrolase_fold"/>
</dbReference>
<dbReference type="SUPFAM" id="SSF53474">
    <property type="entry name" value="alpha/beta-Hydrolases"/>
    <property type="match status" value="1"/>
</dbReference>
<dbReference type="Gene3D" id="3.40.50.1820">
    <property type="entry name" value="alpha/beta hydrolase"/>
    <property type="match status" value="1"/>
</dbReference>
<keyword evidence="2" id="KW-0378">Hydrolase</keyword>
<accession>A0A1M5EWJ7</accession>
<dbReference type="GO" id="GO:0016787">
    <property type="term" value="F:hydrolase activity"/>
    <property type="evidence" value="ECO:0007669"/>
    <property type="project" value="UniProtKB-KW"/>
</dbReference>
<feature type="domain" description="AB hydrolase-1" evidence="1">
    <location>
        <begin position="29"/>
        <end position="253"/>
    </location>
</feature>
<dbReference type="Pfam" id="PF12697">
    <property type="entry name" value="Abhydrolase_6"/>
    <property type="match status" value="1"/>
</dbReference>
<name>A0A1M5EWJ7_STRHI</name>
<proteinExistence type="predicted"/>
<dbReference type="PANTHER" id="PTHR43798">
    <property type="entry name" value="MONOACYLGLYCEROL LIPASE"/>
    <property type="match status" value="1"/>
</dbReference>